<dbReference type="SUPFAM" id="SSF55729">
    <property type="entry name" value="Acyl-CoA N-acyltransferases (Nat)"/>
    <property type="match status" value="1"/>
</dbReference>
<dbReference type="EMBL" id="POUD01000027">
    <property type="protein sequence ID" value="PZG20326.1"/>
    <property type="molecule type" value="Genomic_DNA"/>
</dbReference>
<reference evidence="2 3" key="1">
    <citation type="submission" date="2018-01" db="EMBL/GenBank/DDBJ databases">
        <title>Draft genome sequence of Nonomuraea sp. KC333.</title>
        <authorList>
            <person name="Sahin N."/>
            <person name="Saygin H."/>
            <person name="Ay H."/>
        </authorList>
    </citation>
    <scope>NUCLEOTIDE SEQUENCE [LARGE SCALE GENOMIC DNA]</scope>
    <source>
        <strain evidence="2 3">KC333</strain>
    </source>
</reference>
<dbReference type="InterPro" id="IPR051908">
    <property type="entry name" value="Ribosomal_N-acetyltransferase"/>
</dbReference>
<dbReference type="PANTHER" id="PTHR43441:SF11">
    <property type="entry name" value="RIBOSOMAL-PROTEIN-SERINE ACETYLTRANSFERASE"/>
    <property type="match status" value="1"/>
</dbReference>
<dbReference type="PANTHER" id="PTHR43441">
    <property type="entry name" value="RIBOSOMAL-PROTEIN-SERINE ACETYLTRANSFERASE"/>
    <property type="match status" value="1"/>
</dbReference>
<dbReference type="InterPro" id="IPR016181">
    <property type="entry name" value="Acyl_CoA_acyltransferase"/>
</dbReference>
<evidence type="ECO:0000313" key="3">
    <source>
        <dbReference type="Proteomes" id="UP000249304"/>
    </source>
</evidence>
<feature type="domain" description="N-acetyltransferase" evidence="1">
    <location>
        <begin position="16"/>
        <end position="189"/>
    </location>
</feature>
<dbReference type="GO" id="GO:0008999">
    <property type="term" value="F:protein-N-terminal-alanine acetyltransferase activity"/>
    <property type="evidence" value="ECO:0007669"/>
    <property type="project" value="TreeGrafter"/>
</dbReference>
<keyword evidence="2" id="KW-0808">Transferase</keyword>
<name>A0A2W2E7N8_9ACTN</name>
<keyword evidence="3" id="KW-1185">Reference proteome</keyword>
<dbReference type="AlphaFoldDB" id="A0A2W2E7N8"/>
<dbReference type="GO" id="GO:0005737">
    <property type="term" value="C:cytoplasm"/>
    <property type="evidence" value="ECO:0007669"/>
    <property type="project" value="TreeGrafter"/>
</dbReference>
<accession>A0A2W2E7N8</accession>
<dbReference type="InterPro" id="IPR000182">
    <property type="entry name" value="GNAT_dom"/>
</dbReference>
<evidence type="ECO:0000313" key="2">
    <source>
        <dbReference type="EMBL" id="PZG20326.1"/>
    </source>
</evidence>
<proteinExistence type="predicted"/>
<dbReference type="Proteomes" id="UP000249304">
    <property type="component" value="Unassembled WGS sequence"/>
</dbReference>
<sequence length="217" mass="24351">MRNWPLSELSITTPRLELRHPSLDDLDELADRAAEGVHDAGYMPFTVPWSQGEPAERARSVVQYHFRTWATFAPDDWSLQLAVVHEGRLVGVQGIAGKDFPVTREVESGSWLGRRFQGRGIGTEMRRAVLHLAFAGLGARHAVTTAFEDNHASLAVTKKLGYREDGIALHARDAEPVVTRRFRMRREDWTESPDIKIHNLDRCLPLFGLPASGFSEA</sequence>
<protein>
    <submittedName>
        <fullName evidence="2">GNAT family N-acetyltransferase</fullName>
    </submittedName>
</protein>
<dbReference type="RefSeq" id="WP_111178265.1">
    <property type="nucleotide sequence ID" value="NZ_POUD01000027.1"/>
</dbReference>
<dbReference type="OrthoDB" id="3466127at2"/>
<dbReference type="Pfam" id="PF13302">
    <property type="entry name" value="Acetyltransf_3"/>
    <property type="match status" value="1"/>
</dbReference>
<organism evidence="2 3">
    <name type="scientific">Nonomuraea aridisoli</name>
    <dbReference type="NCBI Taxonomy" id="2070368"/>
    <lineage>
        <taxon>Bacteria</taxon>
        <taxon>Bacillati</taxon>
        <taxon>Actinomycetota</taxon>
        <taxon>Actinomycetes</taxon>
        <taxon>Streptosporangiales</taxon>
        <taxon>Streptosporangiaceae</taxon>
        <taxon>Nonomuraea</taxon>
    </lineage>
</organism>
<dbReference type="PROSITE" id="PS51186">
    <property type="entry name" value="GNAT"/>
    <property type="match status" value="1"/>
</dbReference>
<gene>
    <name evidence="2" type="ORF">C1J01_09680</name>
</gene>
<comment type="caution">
    <text evidence="2">The sequence shown here is derived from an EMBL/GenBank/DDBJ whole genome shotgun (WGS) entry which is preliminary data.</text>
</comment>
<evidence type="ECO:0000259" key="1">
    <source>
        <dbReference type="PROSITE" id="PS51186"/>
    </source>
</evidence>
<dbReference type="Gene3D" id="3.40.630.30">
    <property type="match status" value="1"/>
</dbReference>
<dbReference type="GO" id="GO:1990189">
    <property type="term" value="F:protein N-terminal-serine acetyltransferase activity"/>
    <property type="evidence" value="ECO:0007669"/>
    <property type="project" value="TreeGrafter"/>
</dbReference>